<dbReference type="InterPro" id="IPR008921">
    <property type="entry name" value="DNA_pol3_clamp-load_cplx_C"/>
</dbReference>
<dbReference type="AlphaFoldDB" id="A0A0B7H6N1"/>
<dbReference type="Pfam" id="PF06144">
    <property type="entry name" value="DNA_pol3_delta"/>
    <property type="match status" value="1"/>
</dbReference>
<feature type="domain" description="DNA polymerase III delta N-terminal" evidence="9">
    <location>
        <begin position="20"/>
        <end position="132"/>
    </location>
</feature>
<dbReference type="GO" id="GO:0009360">
    <property type="term" value="C:DNA polymerase III complex"/>
    <property type="evidence" value="ECO:0007669"/>
    <property type="project" value="InterPro"/>
</dbReference>
<sequence>MNEVKKIIADIKKGNIAPVYFLMGEEPYFIDIISDYIADTILSEDEKGFNQMVLYGQDVSVTDIINHAKRYPMMAPYQVIIIKEAQKLGKSIEDLTAYVENTMPTTILVICYKYETLDKRKKLYKALPKNNGVLYESKKLYENQVAEWIPSVLAKKKLSIQPKATQMLIEFLGNDLSRIQKEIDKLSIIVTENSEITPEIIERNIGISKDFNNFELRKALGEKDEVKAVRIAKYFANNPKDNPLVVTLGIIYAFFHQLMLYHGLSDQSDRNVASTLKINPFFVKEYHTAARNYPMKKVSQIIASLRTIDAKSKGVGAVNASPSDLLNELIISILR</sequence>
<dbReference type="RefSeq" id="WP_041999685.1">
    <property type="nucleotide sequence ID" value="NZ_CP022382.1"/>
</dbReference>
<proteinExistence type="inferred from homology"/>
<dbReference type="GO" id="GO:0003887">
    <property type="term" value="F:DNA-directed DNA polymerase activity"/>
    <property type="evidence" value="ECO:0007669"/>
    <property type="project" value="UniProtKB-KW"/>
</dbReference>
<evidence type="ECO:0000256" key="5">
    <source>
        <dbReference type="ARBA" id="ARBA00022705"/>
    </source>
</evidence>
<keyword evidence="3" id="KW-0808">Transferase</keyword>
<dbReference type="Proteomes" id="UP000044026">
    <property type="component" value="Unassembled WGS sequence"/>
</dbReference>
<dbReference type="EMBL" id="CDOE01000054">
    <property type="protein sequence ID" value="CEN35045.1"/>
    <property type="molecule type" value="Genomic_DNA"/>
</dbReference>
<protein>
    <recommendedName>
        <fullName evidence="2">DNA polymerase III subunit delta</fullName>
        <ecNumber evidence="1">2.7.7.7</ecNumber>
    </recommendedName>
</protein>
<dbReference type="Gene3D" id="1.20.272.10">
    <property type="match status" value="1"/>
</dbReference>
<dbReference type="SUPFAM" id="SSF48019">
    <property type="entry name" value="post-AAA+ oligomerization domain-like"/>
    <property type="match status" value="1"/>
</dbReference>
<dbReference type="Pfam" id="PF21694">
    <property type="entry name" value="DNA_pol3_delta_C"/>
    <property type="match status" value="1"/>
</dbReference>
<dbReference type="Gene3D" id="3.40.50.300">
    <property type="entry name" value="P-loop containing nucleotide triphosphate hydrolases"/>
    <property type="match status" value="1"/>
</dbReference>
<comment type="catalytic activity">
    <reaction evidence="8">
        <text>DNA(n) + a 2'-deoxyribonucleoside 5'-triphosphate = DNA(n+1) + diphosphate</text>
        <dbReference type="Rhea" id="RHEA:22508"/>
        <dbReference type="Rhea" id="RHEA-COMP:17339"/>
        <dbReference type="Rhea" id="RHEA-COMP:17340"/>
        <dbReference type="ChEBI" id="CHEBI:33019"/>
        <dbReference type="ChEBI" id="CHEBI:61560"/>
        <dbReference type="ChEBI" id="CHEBI:173112"/>
        <dbReference type="EC" id="2.7.7.7"/>
    </reaction>
</comment>
<dbReference type="Gene3D" id="1.10.8.60">
    <property type="match status" value="1"/>
</dbReference>
<feature type="domain" description="DNA polymerase III delta subunit-like C-terminal" evidence="10">
    <location>
        <begin position="212"/>
        <end position="313"/>
    </location>
</feature>
<evidence type="ECO:0000256" key="8">
    <source>
        <dbReference type="ARBA" id="ARBA00049244"/>
    </source>
</evidence>
<dbReference type="InterPro" id="IPR005790">
    <property type="entry name" value="DNA_polIII_delta"/>
</dbReference>
<dbReference type="GO" id="GO:0006261">
    <property type="term" value="P:DNA-templated DNA replication"/>
    <property type="evidence" value="ECO:0007669"/>
    <property type="project" value="TreeGrafter"/>
</dbReference>
<gene>
    <name evidence="11" type="ORF">CCAN12_580030</name>
</gene>
<dbReference type="GeneID" id="69579908"/>
<evidence type="ECO:0000256" key="4">
    <source>
        <dbReference type="ARBA" id="ARBA00022695"/>
    </source>
</evidence>
<evidence type="ECO:0000256" key="3">
    <source>
        <dbReference type="ARBA" id="ARBA00022679"/>
    </source>
</evidence>
<evidence type="ECO:0000313" key="11">
    <source>
        <dbReference type="EMBL" id="CEN35045.1"/>
    </source>
</evidence>
<evidence type="ECO:0000259" key="9">
    <source>
        <dbReference type="Pfam" id="PF06144"/>
    </source>
</evidence>
<dbReference type="InterPro" id="IPR010372">
    <property type="entry name" value="DNA_pol3_delta_N"/>
</dbReference>
<evidence type="ECO:0000256" key="2">
    <source>
        <dbReference type="ARBA" id="ARBA00017703"/>
    </source>
</evidence>
<dbReference type="PANTHER" id="PTHR34388">
    <property type="entry name" value="DNA POLYMERASE III SUBUNIT DELTA"/>
    <property type="match status" value="1"/>
</dbReference>
<dbReference type="InterPro" id="IPR027417">
    <property type="entry name" value="P-loop_NTPase"/>
</dbReference>
<dbReference type="SUPFAM" id="SSF52540">
    <property type="entry name" value="P-loop containing nucleoside triphosphate hydrolases"/>
    <property type="match status" value="1"/>
</dbReference>
<keyword evidence="4" id="KW-0548">Nucleotidyltransferase</keyword>
<dbReference type="PANTHER" id="PTHR34388:SF1">
    <property type="entry name" value="DNA POLYMERASE III SUBUNIT DELTA"/>
    <property type="match status" value="1"/>
</dbReference>
<keyword evidence="6" id="KW-0239">DNA-directed DNA polymerase</keyword>
<dbReference type="EC" id="2.7.7.7" evidence="1"/>
<evidence type="ECO:0000313" key="12">
    <source>
        <dbReference type="Proteomes" id="UP000044026"/>
    </source>
</evidence>
<evidence type="ECO:0000256" key="1">
    <source>
        <dbReference type="ARBA" id="ARBA00012417"/>
    </source>
</evidence>
<evidence type="ECO:0000259" key="10">
    <source>
        <dbReference type="Pfam" id="PF21694"/>
    </source>
</evidence>
<evidence type="ECO:0000256" key="7">
    <source>
        <dbReference type="ARBA" id="ARBA00034754"/>
    </source>
</evidence>
<dbReference type="GO" id="GO:0003677">
    <property type="term" value="F:DNA binding"/>
    <property type="evidence" value="ECO:0007669"/>
    <property type="project" value="InterPro"/>
</dbReference>
<accession>A0A0B7H6N1</accession>
<dbReference type="InterPro" id="IPR048466">
    <property type="entry name" value="DNA_pol3_delta-like_C"/>
</dbReference>
<organism evidence="11 12">
    <name type="scientific">Capnocytophaga canimorsus</name>
    <dbReference type="NCBI Taxonomy" id="28188"/>
    <lineage>
        <taxon>Bacteria</taxon>
        <taxon>Pseudomonadati</taxon>
        <taxon>Bacteroidota</taxon>
        <taxon>Flavobacteriia</taxon>
        <taxon>Flavobacteriales</taxon>
        <taxon>Flavobacteriaceae</taxon>
        <taxon>Capnocytophaga</taxon>
    </lineage>
</organism>
<dbReference type="NCBIfam" id="TIGR01128">
    <property type="entry name" value="holA"/>
    <property type="match status" value="1"/>
</dbReference>
<comment type="similarity">
    <text evidence="7">Belongs to the DNA polymerase HolA subunit family.</text>
</comment>
<name>A0A0B7H6N1_9FLAO</name>
<reference evidence="11 12" key="1">
    <citation type="submission" date="2015-01" db="EMBL/GenBank/DDBJ databases">
        <authorList>
            <person name="Xiang T."/>
            <person name="Song Y."/>
            <person name="Huang L."/>
            <person name="Wang B."/>
            <person name="Wu P."/>
        </authorList>
    </citation>
    <scope>NUCLEOTIDE SEQUENCE [LARGE SCALE GENOMIC DNA]</scope>
    <source>
        <strain evidence="11 12">Cc12</strain>
    </source>
</reference>
<keyword evidence="5" id="KW-0235">DNA replication</keyword>
<evidence type="ECO:0000256" key="6">
    <source>
        <dbReference type="ARBA" id="ARBA00022932"/>
    </source>
</evidence>